<proteinExistence type="predicted"/>
<reference evidence="2" key="1">
    <citation type="journal article" date="2019" name="Int. J. Syst. Evol. Microbiol.">
        <title>The Global Catalogue of Microorganisms (GCM) 10K type strain sequencing project: providing services to taxonomists for standard genome sequencing and annotation.</title>
        <authorList>
            <consortium name="The Broad Institute Genomics Platform"/>
            <consortium name="The Broad Institute Genome Sequencing Center for Infectious Disease"/>
            <person name="Wu L."/>
            <person name="Ma J."/>
        </authorList>
    </citation>
    <scope>NUCLEOTIDE SEQUENCE [LARGE SCALE GENOMIC DNA]</scope>
    <source>
        <strain evidence="2">NBRC 111146</strain>
    </source>
</reference>
<dbReference type="EMBL" id="BSPV01000003">
    <property type="protein sequence ID" value="GLT13587.1"/>
    <property type="molecule type" value="Genomic_DNA"/>
</dbReference>
<evidence type="ECO:0000313" key="2">
    <source>
        <dbReference type="Proteomes" id="UP001157156"/>
    </source>
</evidence>
<sequence length="71" mass="8609">MKSLSGIVFDDVSKMTMKIEDKYRDSFTNHIPEHLYPDYILNTQVYNDIAKYDQEFDRKEYQVLLKQKNKQ</sequence>
<keyword evidence="2" id="KW-1185">Reference proteome</keyword>
<dbReference type="RefSeq" id="WP_089123992.1">
    <property type="nucleotide sequence ID" value="NZ_BSPV01000003.1"/>
</dbReference>
<organism evidence="1 2">
    <name type="scientific">Vibrio algivorus</name>
    <dbReference type="NCBI Taxonomy" id="1667024"/>
    <lineage>
        <taxon>Bacteria</taxon>
        <taxon>Pseudomonadati</taxon>
        <taxon>Pseudomonadota</taxon>
        <taxon>Gammaproteobacteria</taxon>
        <taxon>Vibrionales</taxon>
        <taxon>Vibrionaceae</taxon>
        <taxon>Vibrio</taxon>
    </lineage>
</organism>
<dbReference type="Proteomes" id="UP001157156">
    <property type="component" value="Unassembled WGS sequence"/>
</dbReference>
<comment type="caution">
    <text evidence="1">The sequence shown here is derived from an EMBL/GenBank/DDBJ whole genome shotgun (WGS) entry which is preliminary data.</text>
</comment>
<name>A0ABQ6EM32_9VIBR</name>
<gene>
    <name evidence="1" type="ORF">GCM10007931_05610</name>
</gene>
<evidence type="ECO:0000313" key="1">
    <source>
        <dbReference type="EMBL" id="GLT13587.1"/>
    </source>
</evidence>
<protein>
    <submittedName>
        <fullName evidence="1">Uncharacterized protein</fullName>
    </submittedName>
</protein>
<accession>A0ABQ6EM32</accession>